<evidence type="ECO:0008006" key="5">
    <source>
        <dbReference type="Google" id="ProtNLM"/>
    </source>
</evidence>
<name>A0AAW1L8W4_POPJA</name>
<comment type="similarity">
    <text evidence="1">Belongs to the SMG9 family.</text>
</comment>
<dbReference type="GO" id="GO:0000184">
    <property type="term" value="P:nuclear-transcribed mRNA catabolic process, nonsense-mediated decay"/>
    <property type="evidence" value="ECO:0007669"/>
    <property type="project" value="UniProtKB-KW"/>
</dbReference>
<dbReference type="CDD" id="cd00882">
    <property type="entry name" value="Ras_like_GTPase"/>
    <property type="match status" value="1"/>
</dbReference>
<evidence type="ECO:0000313" key="3">
    <source>
        <dbReference type="EMBL" id="KAK9730357.1"/>
    </source>
</evidence>
<organism evidence="3 4">
    <name type="scientific">Popillia japonica</name>
    <name type="common">Japanese beetle</name>
    <dbReference type="NCBI Taxonomy" id="7064"/>
    <lineage>
        <taxon>Eukaryota</taxon>
        <taxon>Metazoa</taxon>
        <taxon>Ecdysozoa</taxon>
        <taxon>Arthropoda</taxon>
        <taxon>Hexapoda</taxon>
        <taxon>Insecta</taxon>
        <taxon>Pterygota</taxon>
        <taxon>Neoptera</taxon>
        <taxon>Endopterygota</taxon>
        <taxon>Coleoptera</taxon>
        <taxon>Polyphaga</taxon>
        <taxon>Scarabaeiformia</taxon>
        <taxon>Scarabaeidae</taxon>
        <taxon>Rutelinae</taxon>
        <taxon>Popillia</taxon>
    </lineage>
</organism>
<proteinExistence type="inferred from homology"/>
<comment type="caution">
    <text evidence="3">The sequence shown here is derived from an EMBL/GenBank/DDBJ whole genome shotgun (WGS) entry which is preliminary data.</text>
</comment>
<gene>
    <name evidence="3" type="ORF">QE152_g15279</name>
</gene>
<accession>A0AAW1L8W4</accession>
<dbReference type="EMBL" id="JASPKY010000148">
    <property type="protein sequence ID" value="KAK9730357.1"/>
    <property type="molecule type" value="Genomic_DNA"/>
</dbReference>
<dbReference type="Gene3D" id="3.40.50.300">
    <property type="entry name" value="P-loop containing nucleotide triphosphate hydrolases"/>
    <property type="match status" value="1"/>
</dbReference>
<dbReference type="PANTHER" id="PTHR14270:SF0">
    <property type="entry name" value="NONSENSE-MEDIATED MRNA DECAY FACTOR SMG9"/>
    <property type="match status" value="1"/>
</dbReference>
<dbReference type="AlphaFoldDB" id="A0AAW1L8W4"/>
<dbReference type="PANTHER" id="PTHR14270">
    <property type="entry name" value="NONSENSE-MEDIATED MRNA DECAY FACTOR SMG9"/>
    <property type="match status" value="1"/>
</dbReference>
<evidence type="ECO:0000256" key="1">
    <source>
        <dbReference type="ARBA" id="ARBA00007712"/>
    </source>
</evidence>
<dbReference type="Proteomes" id="UP001458880">
    <property type="component" value="Unassembled WGS sequence"/>
</dbReference>
<dbReference type="InterPro" id="IPR027417">
    <property type="entry name" value="P-loop_NTPase"/>
</dbReference>
<protein>
    <recommendedName>
        <fullName evidence="5">Protein SMG9</fullName>
    </recommendedName>
</protein>
<evidence type="ECO:0000256" key="2">
    <source>
        <dbReference type="ARBA" id="ARBA00023161"/>
    </source>
</evidence>
<dbReference type="InterPro" id="IPR039177">
    <property type="entry name" value="SMG9"/>
</dbReference>
<dbReference type="SUPFAM" id="SSF52540">
    <property type="entry name" value="P-loop containing nucleoside triphosphate hydrolases"/>
    <property type="match status" value="2"/>
</dbReference>
<sequence>MERKNFNLGVTAEIPLIVGFLIGDSGNSFNSRFFNSKNLYKPDAKETDKDAKTKNIKQPTILLKAPDRGEERSSSPKQIIKEAEPTPHIAVVTSSAHEVAASPVIKSMTKSAKLIDDGIIYTENVQDFLQENNDFLAVGVIGTQGVGKSTLLNLLVHSKVTDKVKQEIFKVYEFQEDDGLDNIKLLTNEMLELNMNKTVEGEKNYLPFVQQTPKDVEANINTTYGIDFYITENRMMLLDCQPFISSSTLDELMRSESKRSNVNCQPFISSSTLDELMRSESKRSNVISEFLPLENSCEIQGLQHAAFLLSVCHIIILVQDYFFDSNVIRFLQTAEMLKPTISNPEDLKFADSFPHLLIVHNSAQMEDFTPRRFATMQNIYRKVFKNSKLHLDSGLGLSTSQIIQSLCPENCDSPINLFLIPEYSEKTENMYKGHPPLAALINKLRSNLLGCTRYSLTPVQLSEKNWLVYSAKVWDHVKKSSFFVEYTKLMP</sequence>
<keyword evidence="4" id="KW-1185">Reference proteome</keyword>
<evidence type="ECO:0000313" key="4">
    <source>
        <dbReference type="Proteomes" id="UP001458880"/>
    </source>
</evidence>
<reference evidence="3 4" key="1">
    <citation type="journal article" date="2024" name="BMC Genomics">
        <title>De novo assembly and annotation of Popillia japonica's genome with initial clues to its potential as an invasive pest.</title>
        <authorList>
            <person name="Cucini C."/>
            <person name="Boschi S."/>
            <person name="Funari R."/>
            <person name="Cardaioli E."/>
            <person name="Iannotti N."/>
            <person name="Marturano G."/>
            <person name="Paoli F."/>
            <person name="Bruttini M."/>
            <person name="Carapelli A."/>
            <person name="Frati F."/>
            <person name="Nardi F."/>
        </authorList>
    </citation>
    <scope>NUCLEOTIDE SEQUENCE [LARGE SCALE GENOMIC DNA]</scope>
    <source>
        <strain evidence="3">DMR45628</strain>
    </source>
</reference>
<keyword evidence="2" id="KW-0866">Nonsense-mediated mRNA decay</keyword>